<feature type="compositionally biased region" description="Basic and acidic residues" evidence="1">
    <location>
        <begin position="117"/>
        <end position="126"/>
    </location>
</feature>
<gene>
    <name evidence="3" type="ORF">ACFQDI_19560</name>
</gene>
<comment type="caution">
    <text evidence="3">The sequence shown here is derived from an EMBL/GenBank/DDBJ whole genome shotgun (WGS) entry which is preliminary data.</text>
</comment>
<feature type="chain" id="PRO_5045417590" evidence="2">
    <location>
        <begin position="19"/>
        <end position="147"/>
    </location>
</feature>
<reference evidence="4" key="1">
    <citation type="journal article" date="2019" name="Int. J. Syst. Evol. Microbiol.">
        <title>The Global Catalogue of Microorganisms (GCM) 10K type strain sequencing project: providing services to taxonomists for standard genome sequencing and annotation.</title>
        <authorList>
            <consortium name="The Broad Institute Genomics Platform"/>
            <consortium name="The Broad Institute Genome Sequencing Center for Infectious Disease"/>
            <person name="Wu L."/>
            <person name="Ma J."/>
        </authorList>
    </citation>
    <scope>NUCLEOTIDE SEQUENCE [LARGE SCALE GENOMIC DNA]</scope>
    <source>
        <strain evidence="4">CGMCC 4.1469</strain>
    </source>
</reference>
<dbReference type="RefSeq" id="WP_377169985.1">
    <property type="nucleotide sequence ID" value="NZ_JBHSMQ010000008.1"/>
</dbReference>
<dbReference type="Proteomes" id="UP001596052">
    <property type="component" value="Unassembled WGS sequence"/>
</dbReference>
<evidence type="ECO:0000256" key="1">
    <source>
        <dbReference type="SAM" id="MobiDB-lite"/>
    </source>
</evidence>
<evidence type="ECO:0000313" key="4">
    <source>
        <dbReference type="Proteomes" id="UP001596052"/>
    </source>
</evidence>
<evidence type="ECO:0000313" key="3">
    <source>
        <dbReference type="EMBL" id="MFC5457074.1"/>
    </source>
</evidence>
<proteinExistence type="predicted"/>
<feature type="region of interest" description="Disordered" evidence="1">
    <location>
        <begin position="113"/>
        <end position="147"/>
    </location>
</feature>
<accession>A0ABW0KUF8</accession>
<name>A0ABW0KUF8_9BACT</name>
<protein>
    <submittedName>
        <fullName evidence="3">Uncharacterized protein</fullName>
    </submittedName>
</protein>
<sequence>MNSLFNRPLLMICALSFAAQLKAETLVHSSEENWEARLAEMPPQVQTLVRKIQSMDMHPYLLSELKNNRLLISHFLILEDSLVAMDFDEGHTKEKVLFDFDVARGWTIIRRSPQGDWKPKGQRNGDRLTPIPFPVEASASEPITKKP</sequence>
<evidence type="ECO:0000256" key="2">
    <source>
        <dbReference type="SAM" id="SignalP"/>
    </source>
</evidence>
<keyword evidence="2" id="KW-0732">Signal</keyword>
<keyword evidence="4" id="KW-1185">Reference proteome</keyword>
<dbReference type="EMBL" id="JBHSMQ010000008">
    <property type="protein sequence ID" value="MFC5457074.1"/>
    <property type="molecule type" value="Genomic_DNA"/>
</dbReference>
<feature type="signal peptide" evidence="2">
    <location>
        <begin position="1"/>
        <end position="18"/>
    </location>
</feature>
<organism evidence="3 4">
    <name type="scientific">Prosthecobacter fluviatilis</name>
    <dbReference type="NCBI Taxonomy" id="445931"/>
    <lineage>
        <taxon>Bacteria</taxon>
        <taxon>Pseudomonadati</taxon>
        <taxon>Verrucomicrobiota</taxon>
        <taxon>Verrucomicrobiia</taxon>
        <taxon>Verrucomicrobiales</taxon>
        <taxon>Verrucomicrobiaceae</taxon>
        <taxon>Prosthecobacter</taxon>
    </lineage>
</organism>